<dbReference type="EMBL" id="UINC01074396">
    <property type="protein sequence ID" value="SVC11541.1"/>
    <property type="molecule type" value="Genomic_DNA"/>
</dbReference>
<organism evidence="2">
    <name type="scientific">marine metagenome</name>
    <dbReference type="NCBI Taxonomy" id="408172"/>
    <lineage>
        <taxon>unclassified sequences</taxon>
        <taxon>metagenomes</taxon>
        <taxon>ecological metagenomes</taxon>
    </lineage>
</organism>
<name>A0A382JLN9_9ZZZZ</name>
<dbReference type="AlphaFoldDB" id="A0A382JLN9"/>
<gene>
    <name evidence="2" type="ORF">METZ01_LOCUS264395</name>
</gene>
<protein>
    <submittedName>
        <fullName evidence="2">Uncharacterized protein</fullName>
    </submittedName>
</protein>
<evidence type="ECO:0000256" key="1">
    <source>
        <dbReference type="SAM" id="MobiDB-lite"/>
    </source>
</evidence>
<proteinExistence type="predicted"/>
<accession>A0A382JLN9</accession>
<sequence>MTRHCFNCGWEWKIDGLPGRRDVCEQCNTDLRCCKNCVYFDLTVAHQCRERRAEPVQEKDRANYCEQFDFARRNFKTIDRSKGEMSREESAKETLRKLLGD</sequence>
<feature type="region of interest" description="Disordered" evidence="1">
    <location>
        <begin position="81"/>
        <end position="101"/>
    </location>
</feature>
<evidence type="ECO:0000313" key="2">
    <source>
        <dbReference type="EMBL" id="SVC11541.1"/>
    </source>
</evidence>
<reference evidence="2" key="1">
    <citation type="submission" date="2018-05" db="EMBL/GenBank/DDBJ databases">
        <authorList>
            <person name="Lanie J.A."/>
            <person name="Ng W.-L."/>
            <person name="Kazmierczak K.M."/>
            <person name="Andrzejewski T.M."/>
            <person name="Davidsen T.M."/>
            <person name="Wayne K.J."/>
            <person name="Tettelin H."/>
            <person name="Glass J.I."/>
            <person name="Rusch D."/>
            <person name="Podicherti R."/>
            <person name="Tsui H.-C.T."/>
            <person name="Winkler M.E."/>
        </authorList>
    </citation>
    <scope>NUCLEOTIDE SEQUENCE</scope>
</reference>